<dbReference type="PANTHER" id="PTHR19303:SF74">
    <property type="entry name" value="POGO TRANSPOSABLE ELEMENT WITH KRAB DOMAIN"/>
    <property type="match status" value="1"/>
</dbReference>
<accession>A0AAU9TWT2</accession>
<protein>
    <recommendedName>
        <fullName evidence="6">HTH CENPB-type domain-containing protein</fullName>
    </recommendedName>
</protein>
<comment type="caution">
    <text evidence="4">The sequence shown here is derived from an EMBL/GenBank/DDBJ whole genome shotgun (WGS) entry which is preliminary data.</text>
</comment>
<evidence type="ECO:0000256" key="1">
    <source>
        <dbReference type="ARBA" id="ARBA00004123"/>
    </source>
</evidence>
<dbReference type="AlphaFoldDB" id="A0AAU9TWT2"/>
<keyword evidence="5" id="KW-1185">Reference proteome</keyword>
<dbReference type="PANTHER" id="PTHR19303">
    <property type="entry name" value="TRANSPOSON"/>
    <property type="match status" value="1"/>
</dbReference>
<evidence type="ECO:0000259" key="2">
    <source>
        <dbReference type="Pfam" id="PF03184"/>
    </source>
</evidence>
<dbReference type="GO" id="GO:0003677">
    <property type="term" value="F:DNA binding"/>
    <property type="evidence" value="ECO:0007669"/>
    <property type="project" value="InterPro"/>
</dbReference>
<sequence>MGRCYKRKTCRASWTAEALNEAMSKVTSKELGINKASRQYGIPSRTLRRHLASGKGKGPLGRCPELSFEYEKKLVSHIQALEKVGFSPNKDDVQSLAYALAEKMNLEHRFSQERQRAGDDWFYAFMRRNKEIVLRKSEGLSLARAQGMNRKDVEDYFNVLKNILIENDLMNKPGKIYNVDESGIQVNNKAGRVLATKGAKEVYTITSSEKGENVTVIACCSAEGQFLPPVLIFKGKNKKPEFTEGLPPGSDVYMNQKSSYINSDLFYKWFTEHFLPKKGTGKALLLLDGHGSHSNSIGLLEAAAANDVILLCLPSHTTHALQPLDRAFFKPLKTYFNQETRMWITNHKEN</sequence>
<proteinExistence type="predicted"/>
<reference evidence="4" key="1">
    <citation type="submission" date="2022-03" db="EMBL/GenBank/DDBJ databases">
        <authorList>
            <person name="Tunstrom K."/>
        </authorList>
    </citation>
    <scope>NUCLEOTIDE SEQUENCE</scope>
</reference>
<gene>
    <name evidence="4" type="ORF">EEDITHA_LOCUS7175</name>
</gene>
<dbReference type="InterPro" id="IPR050863">
    <property type="entry name" value="CenT-Element_Derived"/>
</dbReference>
<organism evidence="4 5">
    <name type="scientific">Euphydryas editha</name>
    <name type="common">Edith's checkerspot</name>
    <dbReference type="NCBI Taxonomy" id="104508"/>
    <lineage>
        <taxon>Eukaryota</taxon>
        <taxon>Metazoa</taxon>
        <taxon>Ecdysozoa</taxon>
        <taxon>Arthropoda</taxon>
        <taxon>Hexapoda</taxon>
        <taxon>Insecta</taxon>
        <taxon>Pterygota</taxon>
        <taxon>Neoptera</taxon>
        <taxon>Endopterygota</taxon>
        <taxon>Lepidoptera</taxon>
        <taxon>Glossata</taxon>
        <taxon>Ditrysia</taxon>
        <taxon>Papilionoidea</taxon>
        <taxon>Nymphalidae</taxon>
        <taxon>Nymphalinae</taxon>
        <taxon>Euphydryas</taxon>
    </lineage>
</organism>
<feature type="domain" description="DDE-1" evidence="2">
    <location>
        <begin position="212"/>
        <end position="348"/>
    </location>
</feature>
<evidence type="ECO:0000259" key="3">
    <source>
        <dbReference type="Pfam" id="PF05225"/>
    </source>
</evidence>
<evidence type="ECO:0000313" key="4">
    <source>
        <dbReference type="EMBL" id="CAH2091298.1"/>
    </source>
</evidence>
<dbReference type="GO" id="GO:0005634">
    <property type="term" value="C:nucleus"/>
    <property type="evidence" value="ECO:0007669"/>
    <property type="project" value="UniProtKB-SubCell"/>
</dbReference>
<dbReference type="InterPro" id="IPR007889">
    <property type="entry name" value="HTH_Psq"/>
</dbReference>
<dbReference type="InterPro" id="IPR036397">
    <property type="entry name" value="RNaseH_sf"/>
</dbReference>
<dbReference type="Gene3D" id="3.30.420.10">
    <property type="entry name" value="Ribonuclease H-like superfamily/Ribonuclease H"/>
    <property type="match status" value="1"/>
</dbReference>
<name>A0AAU9TWT2_EUPED</name>
<comment type="subcellular location">
    <subcellularLocation>
        <location evidence="1">Nucleus</location>
    </subcellularLocation>
</comment>
<feature type="domain" description="HTH psq-type" evidence="3">
    <location>
        <begin position="16"/>
        <end position="51"/>
    </location>
</feature>
<dbReference type="EMBL" id="CAKOGL010000010">
    <property type="protein sequence ID" value="CAH2091298.1"/>
    <property type="molecule type" value="Genomic_DNA"/>
</dbReference>
<dbReference type="Pfam" id="PF05225">
    <property type="entry name" value="HTH_psq"/>
    <property type="match status" value="1"/>
</dbReference>
<evidence type="ECO:0008006" key="6">
    <source>
        <dbReference type="Google" id="ProtNLM"/>
    </source>
</evidence>
<dbReference type="Gene3D" id="1.10.10.60">
    <property type="entry name" value="Homeodomain-like"/>
    <property type="match status" value="1"/>
</dbReference>
<dbReference type="Proteomes" id="UP001153954">
    <property type="component" value="Unassembled WGS sequence"/>
</dbReference>
<dbReference type="Pfam" id="PF03184">
    <property type="entry name" value="DDE_1"/>
    <property type="match status" value="1"/>
</dbReference>
<dbReference type="SUPFAM" id="SSF46689">
    <property type="entry name" value="Homeodomain-like"/>
    <property type="match status" value="1"/>
</dbReference>
<evidence type="ECO:0000313" key="5">
    <source>
        <dbReference type="Proteomes" id="UP001153954"/>
    </source>
</evidence>
<dbReference type="InterPro" id="IPR009057">
    <property type="entry name" value="Homeodomain-like_sf"/>
</dbReference>
<dbReference type="InterPro" id="IPR004875">
    <property type="entry name" value="DDE_SF_endonuclease_dom"/>
</dbReference>